<keyword evidence="3" id="KW-0539">Nucleus</keyword>
<dbReference type="InterPro" id="IPR036910">
    <property type="entry name" value="HMG_box_dom_sf"/>
</dbReference>
<dbReference type="GO" id="GO:0030154">
    <property type="term" value="P:cell differentiation"/>
    <property type="evidence" value="ECO:0007669"/>
    <property type="project" value="TreeGrafter"/>
</dbReference>
<dbReference type="PANTHER" id="PTHR10270">
    <property type="entry name" value="SOX TRANSCRIPTION FACTOR"/>
    <property type="match status" value="1"/>
</dbReference>
<dbReference type="PANTHER" id="PTHR10270:SF161">
    <property type="entry name" value="SEX-DETERMINING REGION Y PROTEIN"/>
    <property type="match status" value="1"/>
</dbReference>
<evidence type="ECO:0000256" key="3">
    <source>
        <dbReference type="PROSITE-ProRule" id="PRU00267"/>
    </source>
</evidence>
<dbReference type="Pfam" id="PF00505">
    <property type="entry name" value="HMG_box"/>
    <property type="match status" value="1"/>
</dbReference>
<protein>
    <recommendedName>
        <fullName evidence="5">HMG box domain-containing protein</fullName>
    </recommendedName>
</protein>
<evidence type="ECO:0000313" key="7">
    <source>
        <dbReference type="Proteomes" id="UP000813824"/>
    </source>
</evidence>
<reference evidence="6" key="1">
    <citation type="journal article" date="2021" name="New Phytol.">
        <title>Evolutionary innovations through gain and loss of genes in the ectomycorrhizal Boletales.</title>
        <authorList>
            <person name="Wu G."/>
            <person name="Miyauchi S."/>
            <person name="Morin E."/>
            <person name="Kuo A."/>
            <person name="Drula E."/>
            <person name="Varga T."/>
            <person name="Kohler A."/>
            <person name="Feng B."/>
            <person name="Cao Y."/>
            <person name="Lipzen A."/>
            <person name="Daum C."/>
            <person name="Hundley H."/>
            <person name="Pangilinan J."/>
            <person name="Johnson J."/>
            <person name="Barry K."/>
            <person name="LaButti K."/>
            <person name="Ng V."/>
            <person name="Ahrendt S."/>
            <person name="Min B."/>
            <person name="Choi I.G."/>
            <person name="Park H."/>
            <person name="Plett J.M."/>
            <person name="Magnuson J."/>
            <person name="Spatafora J.W."/>
            <person name="Nagy L.G."/>
            <person name="Henrissat B."/>
            <person name="Grigoriev I.V."/>
            <person name="Yang Z.L."/>
            <person name="Xu J."/>
            <person name="Martin F.M."/>
        </authorList>
    </citation>
    <scope>NUCLEOTIDE SEQUENCE</scope>
    <source>
        <strain evidence="6">KKN 215</strain>
    </source>
</reference>
<feature type="region of interest" description="Disordered" evidence="4">
    <location>
        <begin position="1"/>
        <end position="36"/>
    </location>
</feature>
<evidence type="ECO:0000256" key="4">
    <source>
        <dbReference type="SAM" id="MobiDB-lite"/>
    </source>
</evidence>
<feature type="region of interest" description="Disordered" evidence="4">
    <location>
        <begin position="232"/>
        <end position="507"/>
    </location>
</feature>
<sequence length="507" mass="55097">MHRYNPIAQLPSASANAGPELSLGSPHDREGSVSGSEAGYTHYLADSRDDLEYSDDPHLALTSQTLNADGTPKRPMNAFMIFARKRRPQISAANQMMRTGDISKILSKEWNTMDMSNKKFYLDQAKKLKDNFNNKYPDYVYRRRPNNSRKKRKPDSDLHSPTSPGGDTDDGSPEETSPVEGEYTPSEQVPSGYPYPRSQNSSTSSEGHDAFLPPHPTSYPYVSDFSTGSMMSHSLNSMPPSSVAPLRMPPMGDAGPNSAGYHLSPTHQTHSQSPSFSSAHNSHNVQSMWDPTRSSNRQDQGRQPSSWSILPALDTTVARPRSNELTSISSRSEAFSPQAPHRPWSSSASSTASSSSGGASGSHYAGSSFPTLTSPFYPAQSPTQRHSDVVSSPTHHQSATQEYFASGGPQGRRMSSGQHSGPQMHSGMTHGSSTPSPAYMTTSSSGSQWSSQYPRSSNEQPRPMPPIQPISTYPLHNSSASATSPTSTSSGAQSAHLTYWDRRYDGR</sequence>
<feature type="domain" description="HMG box" evidence="5">
    <location>
        <begin position="72"/>
        <end position="140"/>
    </location>
</feature>
<evidence type="ECO:0000313" key="6">
    <source>
        <dbReference type="EMBL" id="KAH8091386.1"/>
    </source>
</evidence>
<dbReference type="InterPro" id="IPR009071">
    <property type="entry name" value="HMG_box_dom"/>
</dbReference>
<keyword evidence="2" id="KW-0804">Transcription</keyword>
<dbReference type="EMBL" id="JAEVFJ010000036">
    <property type="protein sequence ID" value="KAH8091386.1"/>
    <property type="molecule type" value="Genomic_DNA"/>
</dbReference>
<dbReference type="InterPro" id="IPR050140">
    <property type="entry name" value="SRY-related_HMG-box_TF-like"/>
</dbReference>
<feature type="DNA-binding region" description="HMG box" evidence="3">
    <location>
        <begin position="72"/>
        <end position="140"/>
    </location>
</feature>
<evidence type="ECO:0000256" key="1">
    <source>
        <dbReference type="ARBA" id="ARBA00023125"/>
    </source>
</evidence>
<dbReference type="GO" id="GO:0001228">
    <property type="term" value="F:DNA-binding transcription activator activity, RNA polymerase II-specific"/>
    <property type="evidence" value="ECO:0007669"/>
    <property type="project" value="TreeGrafter"/>
</dbReference>
<feature type="region of interest" description="Disordered" evidence="4">
    <location>
        <begin position="134"/>
        <end position="215"/>
    </location>
</feature>
<evidence type="ECO:0000259" key="5">
    <source>
        <dbReference type="PROSITE" id="PS50118"/>
    </source>
</evidence>
<evidence type="ECO:0000256" key="2">
    <source>
        <dbReference type="ARBA" id="ARBA00023163"/>
    </source>
</evidence>
<gene>
    <name evidence="6" type="ORF">BXZ70DRAFT_1011197</name>
</gene>
<dbReference type="GO" id="GO:0000978">
    <property type="term" value="F:RNA polymerase II cis-regulatory region sequence-specific DNA binding"/>
    <property type="evidence" value="ECO:0007669"/>
    <property type="project" value="TreeGrafter"/>
</dbReference>
<keyword evidence="1 3" id="KW-0238">DNA-binding</keyword>
<accession>A0A8K0UJ45</accession>
<dbReference type="OrthoDB" id="1919336at2759"/>
<feature type="compositionally biased region" description="Polar residues" evidence="4">
    <location>
        <begin position="429"/>
        <end position="442"/>
    </location>
</feature>
<feature type="compositionally biased region" description="Polar residues" evidence="4">
    <location>
        <begin position="413"/>
        <end position="423"/>
    </location>
</feature>
<dbReference type="AlphaFoldDB" id="A0A8K0UJ45"/>
<feature type="compositionally biased region" description="Polar residues" evidence="4">
    <location>
        <begin position="265"/>
        <end position="308"/>
    </location>
</feature>
<feature type="compositionally biased region" description="Polar residues" evidence="4">
    <location>
        <begin position="369"/>
        <end position="403"/>
    </location>
</feature>
<feature type="compositionally biased region" description="Low complexity" evidence="4">
    <location>
        <begin position="345"/>
        <end position="368"/>
    </location>
</feature>
<feature type="compositionally biased region" description="Low complexity" evidence="4">
    <location>
        <begin position="443"/>
        <end position="457"/>
    </location>
</feature>
<feature type="compositionally biased region" description="Polar residues" evidence="4">
    <location>
        <begin position="323"/>
        <end position="335"/>
    </location>
</feature>
<dbReference type="Proteomes" id="UP000813824">
    <property type="component" value="Unassembled WGS sequence"/>
</dbReference>
<dbReference type="Gene3D" id="1.10.30.10">
    <property type="entry name" value="High mobility group box domain"/>
    <property type="match status" value="1"/>
</dbReference>
<feature type="compositionally biased region" description="Low complexity" evidence="4">
    <location>
        <begin position="478"/>
        <end position="495"/>
    </location>
</feature>
<dbReference type="SMART" id="SM00398">
    <property type="entry name" value="HMG"/>
    <property type="match status" value="1"/>
</dbReference>
<dbReference type="GO" id="GO:0005634">
    <property type="term" value="C:nucleus"/>
    <property type="evidence" value="ECO:0007669"/>
    <property type="project" value="UniProtKB-UniRule"/>
</dbReference>
<proteinExistence type="predicted"/>
<name>A0A8K0UJ45_9AGAR</name>
<dbReference type="SUPFAM" id="SSF47095">
    <property type="entry name" value="HMG-box"/>
    <property type="match status" value="1"/>
</dbReference>
<keyword evidence="7" id="KW-1185">Reference proteome</keyword>
<dbReference type="PROSITE" id="PS50118">
    <property type="entry name" value="HMG_BOX_2"/>
    <property type="match status" value="1"/>
</dbReference>
<comment type="caution">
    <text evidence="6">The sequence shown here is derived from an EMBL/GenBank/DDBJ whole genome shotgun (WGS) entry which is preliminary data.</text>
</comment>
<organism evidence="6 7">
    <name type="scientific">Cristinia sonorae</name>
    <dbReference type="NCBI Taxonomy" id="1940300"/>
    <lineage>
        <taxon>Eukaryota</taxon>
        <taxon>Fungi</taxon>
        <taxon>Dikarya</taxon>
        <taxon>Basidiomycota</taxon>
        <taxon>Agaricomycotina</taxon>
        <taxon>Agaricomycetes</taxon>
        <taxon>Agaricomycetidae</taxon>
        <taxon>Agaricales</taxon>
        <taxon>Pleurotineae</taxon>
        <taxon>Stephanosporaceae</taxon>
        <taxon>Cristinia</taxon>
    </lineage>
</organism>
<feature type="compositionally biased region" description="Basic residues" evidence="4">
    <location>
        <begin position="142"/>
        <end position="153"/>
    </location>
</feature>